<organism evidence="1 2">
    <name type="scientific">Euphydryas editha</name>
    <name type="common">Edith's checkerspot</name>
    <dbReference type="NCBI Taxonomy" id="104508"/>
    <lineage>
        <taxon>Eukaryota</taxon>
        <taxon>Metazoa</taxon>
        <taxon>Ecdysozoa</taxon>
        <taxon>Arthropoda</taxon>
        <taxon>Hexapoda</taxon>
        <taxon>Insecta</taxon>
        <taxon>Pterygota</taxon>
        <taxon>Neoptera</taxon>
        <taxon>Endopterygota</taxon>
        <taxon>Lepidoptera</taxon>
        <taxon>Glossata</taxon>
        <taxon>Ditrysia</taxon>
        <taxon>Papilionoidea</taxon>
        <taxon>Nymphalidae</taxon>
        <taxon>Nymphalinae</taxon>
        <taxon>Euphydryas</taxon>
    </lineage>
</organism>
<dbReference type="PANTHER" id="PTHR21847">
    <property type="entry name" value="EF-HAND CALCIUM-BINDING DOMAIN-CONTAINING PROTEIN 10"/>
    <property type="match status" value="1"/>
</dbReference>
<accession>A0AAU9UX87</accession>
<dbReference type="Proteomes" id="UP001153954">
    <property type="component" value="Unassembled WGS sequence"/>
</dbReference>
<sequence length="174" mass="20170">MEEEVDYLFKEHLNNKYCECKCLCGDTKSESISNHVNISERKEFILSIVTRTENYLRERRIPELIRFLFTKIIAHTPDKPVAFLEKLLDDCMLFRAGYGIPPVVYENRHLEAVIKSFDPGHRGWLSAGQVRRLYATLGFSYTETNDDRLPCDVILKKLQKTQETDLGQLLAAGR</sequence>
<reference evidence="1" key="1">
    <citation type="submission" date="2022-03" db="EMBL/GenBank/DDBJ databases">
        <authorList>
            <person name="Tunstrom K."/>
        </authorList>
    </citation>
    <scope>NUCLEOTIDE SEQUENCE</scope>
</reference>
<evidence type="ECO:0000313" key="2">
    <source>
        <dbReference type="Proteomes" id="UP001153954"/>
    </source>
</evidence>
<name>A0AAU9UX87_EUPED</name>
<dbReference type="AlphaFoldDB" id="A0AAU9UX87"/>
<comment type="caution">
    <text evidence="1">The sequence shown here is derived from an EMBL/GenBank/DDBJ whole genome shotgun (WGS) entry which is preliminary data.</text>
</comment>
<evidence type="ECO:0000313" key="1">
    <source>
        <dbReference type="EMBL" id="CAH2102472.1"/>
    </source>
</evidence>
<dbReference type="InterPro" id="IPR039879">
    <property type="entry name" value="EFC10"/>
</dbReference>
<proteinExistence type="predicted"/>
<protein>
    <submittedName>
        <fullName evidence="1">Uncharacterized protein</fullName>
    </submittedName>
</protein>
<dbReference type="EMBL" id="CAKOGL010000025">
    <property type="protein sequence ID" value="CAH2102472.1"/>
    <property type="molecule type" value="Genomic_DNA"/>
</dbReference>
<dbReference type="SUPFAM" id="SSF47391">
    <property type="entry name" value="Dimerization-anchoring domain of cAMP-dependent PK regulatory subunit"/>
    <property type="match status" value="1"/>
</dbReference>
<gene>
    <name evidence="1" type="ORF">EEDITHA_LOCUS17099</name>
</gene>
<dbReference type="PANTHER" id="PTHR21847:SF1">
    <property type="entry name" value="EF-HAND CALCIUM-BINDING DOMAIN-CONTAINING PROTEIN 10"/>
    <property type="match status" value="1"/>
</dbReference>
<keyword evidence="2" id="KW-1185">Reference proteome</keyword>